<dbReference type="InterPro" id="IPR000620">
    <property type="entry name" value="EamA_dom"/>
</dbReference>
<feature type="transmembrane region" description="Helical" evidence="6">
    <location>
        <begin position="22"/>
        <end position="43"/>
    </location>
</feature>
<dbReference type="AlphaFoldDB" id="A0A161SKV1"/>
<dbReference type="Gene3D" id="1.10.3730.20">
    <property type="match status" value="2"/>
</dbReference>
<evidence type="ECO:0000256" key="5">
    <source>
        <dbReference type="ARBA" id="ARBA00023136"/>
    </source>
</evidence>
<organism evidence="8 9">
    <name type="scientific">Tardiphaga robiniae</name>
    <dbReference type="NCBI Taxonomy" id="943830"/>
    <lineage>
        <taxon>Bacteria</taxon>
        <taxon>Pseudomonadati</taxon>
        <taxon>Pseudomonadota</taxon>
        <taxon>Alphaproteobacteria</taxon>
        <taxon>Hyphomicrobiales</taxon>
        <taxon>Nitrobacteraceae</taxon>
        <taxon>Tardiphaga</taxon>
    </lineage>
</organism>
<dbReference type="PANTHER" id="PTHR32322">
    <property type="entry name" value="INNER MEMBRANE TRANSPORTER"/>
    <property type="match status" value="1"/>
</dbReference>
<dbReference type="InterPro" id="IPR037185">
    <property type="entry name" value="EmrE-like"/>
</dbReference>
<keyword evidence="5 6" id="KW-0472">Membrane</keyword>
<gene>
    <name evidence="8" type="ORF">A4A58_18240</name>
</gene>
<feature type="transmembrane region" description="Helical" evidence="6">
    <location>
        <begin position="197"/>
        <end position="218"/>
    </location>
</feature>
<comment type="caution">
    <text evidence="8">The sequence shown here is derived from an EMBL/GenBank/DDBJ whole genome shotgun (WGS) entry which is preliminary data.</text>
</comment>
<evidence type="ECO:0000256" key="4">
    <source>
        <dbReference type="ARBA" id="ARBA00022989"/>
    </source>
</evidence>
<feature type="transmembrane region" description="Helical" evidence="6">
    <location>
        <begin position="224"/>
        <end position="245"/>
    </location>
</feature>
<dbReference type="Pfam" id="PF00892">
    <property type="entry name" value="EamA"/>
    <property type="match status" value="1"/>
</dbReference>
<protein>
    <recommendedName>
        <fullName evidence="7">EamA domain-containing protein</fullName>
    </recommendedName>
</protein>
<evidence type="ECO:0000259" key="7">
    <source>
        <dbReference type="Pfam" id="PF00892"/>
    </source>
</evidence>
<evidence type="ECO:0000313" key="8">
    <source>
        <dbReference type="EMBL" id="KZD20672.1"/>
    </source>
</evidence>
<evidence type="ECO:0000313" key="9">
    <source>
        <dbReference type="Proteomes" id="UP000076574"/>
    </source>
</evidence>
<proteinExistence type="inferred from homology"/>
<sequence>MLAAGLLHASWHSLVKSGQNQITVLAGMGAVAGLCACAALPLVPTPPPAVWPVLLLSVTLHIGYKLCLAGAYMRGDFGQAFPIARGMVPLFATLIAFVSLGQMPSITQCVGIALVSSGLLLLAFDKLNGLAPWPLLTTATAAGAAVAAYSTVDAYGTRLFGDWLGFTAWLIALDSLTFFLVSWVLRGGNLWVELHATRWRILVSGLLGLLSFCVFLWALSRNAVGAVTTVRETSVLFAMAIGVVLHHEALSWRRIGGAVLIFAAIVVIAI</sequence>
<comment type="similarity">
    <text evidence="2">Belongs to the EamA transporter family.</text>
</comment>
<dbReference type="SUPFAM" id="SSF103481">
    <property type="entry name" value="Multidrug resistance efflux transporter EmrE"/>
    <property type="match status" value="2"/>
</dbReference>
<feature type="domain" description="EamA" evidence="7">
    <location>
        <begin position="141"/>
        <end position="269"/>
    </location>
</feature>
<evidence type="ECO:0000256" key="2">
    <source>
        <dbReference type="ARBA" id="ARBA00007362"/>
    </source>
</evidence>
<evidence type="ECO:0000256" key="6">
    <source>
        <dbReference type="SAM" id="Phobius"/>
    </source>
</evidence>
<evidence type="ECO:0000256" key="1">
    <source>
        <dbReference type="ARBA" id="ARBA00004141"/>
    </source>
</evidence>
<keyword evidence="9" id="KW-1185">Reference proteome</keyword>
<name>A0A161SKV1_9BRAD</name>
<dbReference type="EMBL" id="LVYV01000055">
    <property type="protein sequence ID" value="KZD20672.1"/>
    <property type="molecule type" value="Genomic_DNA"/>
</dbReference>
<reference evidence="8 9" key="1">
    <citation type="submission" date="2016-03" db="EMBL/GenBank/DDBJ databases">
        <title>Microsymbionts genomes from the relict species Vavilovia formosa (Stev.) Fed.</title>
        <authorList>
            <person name="Kopat V."/>
            <person name="Chirak E."/>
            <person name="Kimeklis A."/>
            <person name="Andronov E."/>
        </authorList>
    </citation>
    <scope>NUCLEOTIDE SEQUENCE [LARGE SCALE GENOMIC DNA]</scope>
    <source>
        <strain evidence="8 9">Vaf07</strain>
    </source>
</reference>
<dbReference type="OrthoDB" id="9783707at2"/>
<keyword evidence="4 6" id="KW-1133">Transmembrane helix</keyword>
<evidence type="ECO:0000256" key="3">
    <source>
        <dbReference type="ARBA" id="ARBA00022692"/>
    </source>
</evidence>
<dbReference type="Proteomes" id="UP000076574">
    <property type="component" value="Unassembled WGS sequence"/>
</dbReference>
<dbReference type="STRING" id="943830.A4A58_18240"/>
<comment type="subcellular location">
    <subcellularLocation>
        <location evidence="1">Membrane</location>
        <topology evidence="1">Multi-pass membrane protein</topology>
    </subcellularLocation>
</comment>
<dbReference type="GO" id="GO:0016020">
    <property type="term" value="C:membrane"/>
    <property type="evidence" value="ECO:0007669"/>
    <property type="project" value="UniProtKB-SubCell"/>
</dbReference>
<keyword evidence="3 6" id="KW-0812">Transmembrane</keyword>
<feature type="transmembrane region" description="Helical" evidence="6">
    <location>
        <begin position="163"/>
        <end position="185"/>
    </location>
</feature>
<dbReference type="InterPro" id="IPR050638">
    <property type="entry name" value="AA-Vitamin_Transporters"/>
</dbReference>
<feature type="transmembrane region" description="Helical" evidence="6">
    <location>
        <begin position="252"/>
        <end position="269"/>
    </location>
</feature>
<accession>A0A161SKV1</accession>
<feature type="transmembrane region" description="Helical" evidence="6">
    <location>
        <begin position="49"/>
        <end position="68"/>
    </location>
</feature>
<dbReference type="PANTHER" id="PTHR32322:SF2">
    <property type="entry name" value="EAMA DOMAIN-CONTAINING PROTEIN"/>
    <property type="match status" value="1"/>
</dbReference>
<feature type="transmembrane region" description="Helical" evidence="6">
    <location>
        <begin position="131"/>
        <end position="151"/>
    </location>
</feature>